<dbReference type="GO" id="GO:0070694">
    <property type="term" value="F:5-hydroxymethyl-dUMP N-hydrolase activity"/>
    <property type="evidence" value="ECO:0007669"/>
    <property type="project" value="TreeGrafter"/>
</dbReference>
<dbReference type="InterPro" id="IPR051239">
    <property type="entry name" value="2'-dNMP_N-hydrolase"/>
</dbReference>
<organism evidence="1 2">
    <name type="scientific">Bifidobacterium callitrichos DSM 23973</name>
    <dbReference type="NCBI Taxonomy" id="1437609"/>
    <lineage>
        <taxon>Bacteria</taxon>
        <taxon>Bacillati</taxon>
        <taxon>Actinomycetota</taxon>
        <taxon>Actinomycetes</taxon>
        <taxon>Bifidobacteriales</taxon>
        <taxon>Bifidobacteriaceae</taxon>
        <taxon>Bifidobacterium</taxon>
    </lineage>
</organism>
<proteinExistence type="predicted"/>
<evidence type="ECO:0000313" key="1">
    <source>
        <dbReference type="EMBL" id="KFI56157.1"/>
    </source>
</evidence>
<dbReference type="AlphaFoldDB" id="A0A087ABK7"/>
<name>A0A087ABK7_9BIFI</name>
<sequence length="166" mass="18811">MVRVNDKMNDDIDVIDNVDSRVNGEMNTKQYDFYVAGPFFDPEQSDSMERLETVLERYGRKLFKPRFVSQIEEAGPDGCFKDDINGILSSKAVIANLMDEDPGTMFEIGYAHALGMPVYGYAEGLTPMDRVNLMVAQAVEMVFSGPDDLSQWLETGEHEEIDYIQF</sequence>
<comment type="caution">
    <text evidence="1">The sequence shown here is derived from an EMBL/GenBank/DDBJ whole genome shotgun (WGS) entry which is preliminary data.</text>
</comment>
<accession>A0A087ABK7</accession>
<dbReference type="Proteomes" id="UP000029072">
    <property type="component" value="Unassembled WGS sequence"/>
</dbReference>
<dbReference type="InterPro" id="IPR007710">
    <property type="entry name" value="Nucleoside_deoxyribTrfase"/>
</dbReference>
<dbReference type="Gene3D" id="3.40.50.450">
    <property type="match status" value="1"/>
</dbReference>
<keyword evidence="1" id="KW-0808">Transferase</keyword>
<protein>
    <submittedName>
        <fullName evidence="1">Nucleoside 2-deoxyribosyltransferase</fullName>
    </submittedName>
</protein>
<dbReference type="GO" id="GO:0009159">
    <property type="term" value="P:deoxyribonucleoside monophosphate catabolic process"/>
    <property type="evidence" value="ECO:0007669"/>
    <property type="project" value="TreeGrafter"/>
</dbReference>
<gene>
    <name evidence="1" type="ORF">BCAL_0526</name>
</gene>
<dbReference type="eggNOG" id="COG3613">
    <property type="taxonomic scope" value="Bacteria"/>
</dbReference>
<dbReference type="EMBL" id="JGYS01000003">
    <property type="protein sequence ID" value="KFI56157.1"/>
    <property type="molecule type" value="Genomic_DNA"/>
</dbReference>
<dbReference type="Pfam" id="PF05014">
    <property type="entry name" value="Nuc_deoxyrib_tr"/>
    <property type="match status" value="1"/>
</dbReference>
<reference evidence="1 2" key="1">
    <citation type="submission" date="2014-03" db="EMBL/GenBank/DDBJ databases">
        <title>Genomics of Bifidobacteria.</title>
        <authorList>
            <person name="Ventura M."/>
            <person name="Milani C."/>
            <person name="Lugli G.A."/>
        </authorList>
    </citation>
    <scope>NUCLEOTIDE SEQUENCE [LARGE SCALE GENOMIC DNA]</scope>
    <source>
        <strain evidence="1 2">DSM 23973</strain>
    </source>
</reference>
<dbReference type="GO" id="GO:0016740">
    <property type="term" value="F:transferase activity"/>
    <property type="evidence" value="ECO:0007669"/>
    <property type="project" value="UniProtKB-KW"/>
</dbReference>
<dbReference type="STRING" id="1437609.BCAL_0526"/>
<dbReference type="PANTHER" id="PTHR15364:SF0">
    <property type="entry name" value="2'-DEOXYNUCLEOSIDE 5'-PHOSPHATE N-HYDROLASE 1"/>
    <property type="match status" value="1"/>
</dbReference>
<dbReference type="SUPFAM" id="SSF52309">
    <property type="entry name" value="N-(deoxy)ribosyltransferase-like"/>
    <property type="match status" value="1"/>
</dbReference>
<dbReference type="PANTHER" id="PTHR15364">
    <property type="entry name" value="2'-DEOXYNUCLEOSIDE 5'-PHOSPHATE N-HYDROLASE 1"/>
    <property type="match status" value="1"/>
</dbReference>
<evidence type="ECO:0000313" key="2">
    <source>
        <dbReference type="Proteomes" id="UP000029072"/>
    </source>
</evidence>